<dbReference type="EMBL" id="DRBS01000072">
    <property type="protein sequence ID" value="HDD43594.1"/>
    <property type="molecule type" value="Genomic_DNA"/>
</dbReference>
<keyword evidence="6 8" id="KW-0472">Membrane</keyword>
<proteinExistence type="predicted"/>
<feature type="transmembrane region" description="Helical" evidence="8">
    <location>
        <begin position="437"/>
        <end position="457"/>
    </location>
</feature>
<name>A0A7C0U1P6_DESA2</name>
<feature type="transmembrane region" description="Helical" evidence="8">
    <location>
        <begin position="408"/>
        <end position="425"/>
    </location>
</feature>
<feature type="transmembrane region" description="Helical" evidence="8">
    <location>
        <begin position="286"/>
        <end position="304"/>
    </location>
</feature>
<keyword evidence="4 8" id="KW-0812">Transmembrane</keyword>
<feature type="transmembrane region" description="Helical" evidence="8">
    <location>
        <begin position="357"/>
        <end position="377"/>
    </location>
</feature>
<reference evidence="9" key="1">
    <citation type="journal article" date="2020" name="mSystems">
        <title>Genome- and Community-Level Interaction Insights into Carbon Utilization and Element Cycling Functions of Hydrothermarchaeota in Hydrothermal Sediment.</title>
        <authorList>
            <person name="Zhou Z."/>
            <person name="Liu Y."/>
            <person name="Xu W."/>
            <person name="Pan J."/>
            <person name="Luo Z.H."/>
            <person name="Li M."/>
        </authorList>
    </citation>
    <scope>NUCLEOTIDE SEQUENCE [LARGE SCALE GENOMIC DNA]</scope>
    <source>
        <strain evidence="9">HyVt-233</strain>
    </source>
</reference>
<dbReference type="GO" id="GO:0044038">
    <property type="term" value="P:cell wall macromolecule biosynthetic process"/>
    <property type="evidence" value="ECO:0007669"/>
    <property type="project" value="TreeGrafter"/>
</dbReference>
<dbReference type="GO" id="GO:0005886">
    <property type="term" value="C:plasma membrane"/>
    <property type="evidence" value="ECO:0007669"/>
    <property type="project" value="UniProtKB-SubCell"/>
</dbReference>
<dbReference type="Proteomes" id="UP000886289">
    <property type="component" value="Unassembled WGS sequence"/>
</dbReference>
<comment type="cofactor">
    <cofactor evidence="7">
        <name>Mg(2+)</name>
        <dbReference type="ChEBI" id="CHEBI:18420"/>
    </cofactor>
</comment>
<dbReference type="GO" id="GO:0046872">
    <property type="term" value="F:metal ion binding"/>
    <property type="evidence" value="ECO:0007669"/>
    <property type="project" value="UniProtKB-KW"/>
</dbReference>
<feature type="binding site" evidence="7">
    <location>
        <position position="150"/>
    </location>
    <ligand>
        <name>Mg(2+)</name>
        <dbReference type="ChEBI" id="CHEBI:18420"/>
    </ligand>
</feature>
<keyword evidence="3 9" id="KW-0808">Transferase</keyword>
<evidence type="ECO:0000256" key="3">
    <source>
        <dbReference type="ARBA" id="ARBA00022679"/>
    </source>
</evidence>
<keyword evidence="5 8" id="KW-1133">Transmembrane helix</keyword>
<protein>
    <submittedName>
        <fullName evidence="9">Undecaprenyl/decaprenyl-phosphate alpha-N-acetylglucosaminyl 1-phosphate transferase</fullName>
    </submittedName>
</protein>
<feature type="transmembrane region" description="Helical" evidence="8">
    <location>
        <begin position="181"/>
        <end position="197"/>
    </location>
</feature>
<organism evidence="9">
    <name type="scientific">Desulfofervidus auxilii</name>
    <dbReference type="NCBI Taxonomy" id="1621989"/>
    <lineage>
        <taxon>Bacteria</taxon>
        <taxon>Pseudomonadati</taxon>
        <taxon>Thermodesulfobacteriota</taxon>
        <taxon>Candidatus Desulfofervidia</taxon>
        <taxon>Candidatus Desulfofervidales</taxon>
        <taxon>Candidatus Desulfofervidaceae</taxon>
        <taxon>Candidatus Desulfofervidus</taxon>
    </lineage>
</organism>
<dbReference type="Pfam" id="PF00953">
    <property type="entry name" value="Glycos_transf_4"/>
    <property type="match status" value="1"/>
</dbReference>
<evidence type="ECO:0000256" key="8">
    <source>
        <dbReference type="SAM" id="Phobius"/>
    </source>
</evidence>
<dbReference type="GO" id="GO:0071555">
    <property type="term" value="P:cell wall organization"/>
    <property type="evidence" value="ECO:0007669"/>
    <property type="project" value="TreeGrafter"/>
</dbReference>
<evidence type="ECO:0000313" key="9">
    <source>
        <dbReference type="EMBL" id="HDD43594.1"/>
    </source>
</evidence>
<dbReference type="GO" id="GO:0009103">
    <property type="term" value="P:lipopolysaccharide biosynthetic process"/>
    <property type="evidence" value="ECO:0007669"/>
    <property type="project" value="TreeGrafter"/>
</dbReference>
<feature type="transmembrane region" description="Helical" evidence="8">
    <location>
        <begin position="157"/>
        <end position="175"/>
    </location>
</feature>
<dbReference type="CDD" id="cd06853">
    <property type="entry name" value="GT_WecA_like"/>
    <property type="match status" value="1"/>
</dbReference>
<dbReference type="GO" id="GO:0016780">
    <property type="term" value="F:phosphotransferase activity, for other substituted phosphate groups"/>
    <property type="evidence" value="ECO:0007669"/>
    <property type="project" value="InterPro"/>
</dbReference>
<feature type="transmembrane region" description="Helical" evidence="8">
    <location>
        <begin position="310"/>
        <end position="329"/>
    </location>
</feature>
<feature type="transmembrane region" description="Helical" evidence="8">
    <location>
        <begin position="70"/>
        <end position="86"/>
    </location>
</feature>
<feature type="binding site" evidence="7">
    <location>
        <position position="210"/>
    </location>
    <ligand>
        <name>Mg(2+)</name>
        <dbReference type="ChEBI" id="CHEBI:18420"/>
    </ligand>
</feature>
<feature type="transmembrane region" description="Helical" evidence="8">
    <location>
        <begin position="128"/>
        <end position="145"/>
    </location>
</feature>
<evidence type="ECO:0000256" key="7">
    <source>
        <dbReference type="PIRSR" id="PIRSR600715-1"/>
    </source>
</evidence>
<dbReference type="InterPro" id="IPR018480">
    <property type="entry name" value="PNAcMuramoyl-5peptid_Trfase_CS"/>
</dbReference>
<dbReference type="PANTHER" id="PTHR22926">
    <property type="entry name" value="PHOSPHO-N-ACETYLMURAMOYL-PENTAPEPTIDE-TRANSFERASE"/>
    <property type="match status" value="1"/>
</dbReference>
<dbReference type="PANTHER" id="PTHR22926:SF3">
    <property type="entry name" value="UNDECAPRENYL-PHOSPHATE ALPHA-N-ACETYLGLUCOSAMINYL 1-PHOSPHATE TRANSFERASE"/>
    <property type="match status" value="1"/>
</dbReference>
<feature type="transmembrane region" description="Helical" evidence="8">
    <location>
        <begin position="488"/>
        <end position="506"/>
    </location>
</feature>
<feature type="transmembrane region" description="Helical" evidence="8">
    <location>
        <begin position="204"/>
        <end position="226"/>
    </location>
</feature>
<sequence>MVFLYSFIIAFLITTISIPLFIKVAPKLKLIDVPDERKKHTKPIPKVGGLSLAIGVLLPLLFWARNVPHFWAIFISIFVIFIFGLLDDAYCMSPSYKFLGQILAALIVIYLGGIKINSLGHIIGEKELILGYFSIPLTVFWLVLGTNAINLADGLDGLAAGICLLIFCFICFLAIELGSYLVSIFGFAVCGGLIGFLRYNTFPAIVFLGDTGSQFLGFSASLVTIMLCQNSIYSPVLPILLLGFPLIDTAYVIINRIKQGKSPFKADRSHLHYRLLDIGMSHQESVLTIYILQTIFVCIAFLCRFERDKILFWGYLLFLISFIWLIFTIQRKEIVFPYPKKGFLIHQRFIRTQIANYCAYALFVFLALFYIAMPFFLKDVKKDIGIICGLFLILFFSFLKRKELFSKFIFIVASFFICIYYFYILDFKGITLFQNNLAHLCDIFFFFLAILFIIFLIGTNEIIPITTFDYLVLALAIIIPNVPGTPVWQFHLGKFFAKLIAIYFFLTTFLEKRYFRYFYIFVVLSLLLLLLRSFNFLGYFL</sequence>
<evidence type="ECO:0000256" key="1">
    <source>
        <dbReference type="ARBA" id="ARBA00004651"/>
    </source>
</evidence>
<evidence type="ECO:0000256" key="5">
    <source>
        <dbReference type="ARBA" id="ARBA00022989"/>
    </source>
</evidence>
<keyword evidence="2" id="KW-1003">Cell membrane</keyword>
<evidence type="ECO:0000256" key="4">
    <source>
        <dbReference type="ARBA" id="ARBA00022692"/>
    </source>
</evidence>
<dbReference type="PROSITE" id="PS01348">
    <property type="entry name" value="MRAY_2"/>
    <property type="match status" value="1"/>
</dbReference>
<evidence type="ECO:0000256" key="2">
    <source>
        <dbReference type="ARBA" id="ARBA00022475"/>
    </source>
</evidence>
<feature type="transmembrane region" description="Helical" evidence="8">
    <location>
        <begin position="6"/>
        <end position="26"/>
    </location>
</feature>
<feature type="transmembrane region" description="Helical" evidence="8">
    <location>
        <begin position="232"/>
        <end position="254"/>
    </location>
</feature>
<comment type="subcellular location">
    <subcellularLocation>
        <location evidence="1">Cell membrane</location>
        <topology evidence="1">Multi-pass membrane protein</topology>
    </subcellularLocation>
</comment>
<dbReference type="AlphaFoldDB" id="A0A7C0U1P6"/>
<feature type="transmembrane region" description="Helical" evidence="8">
    <location>
        <begin position="383"/>
        <end position="399"/>
    </location>
</feature>
<gene>
    <name evidence="9" type="ORF">ENG63_01855</name>
</gene>
<accession>A0A7C0U1P6</accession>
<comment type="caution">
    <text evidence="9">The sequence shown here is derived from an EMBL/GenBank/DDBJ whole genome shotgun (WGS) entry which is preliminary data.</text>
</comment>
<feature type="transmembrane region" description="Helical" evidence="8">
    <location>
        <begin position="47"/>
        <end position="64"/>
    </location>
</feature>
<feature type="transmembrane region" description="Helical" evidence="8">
    <location>
        <begin position="98"/>
        <end position="116"/>
    </location>
</feature>
<evidence type="ECO:0000256" key="6">
    <source>
        <dbReference type="ARBA" id="ARBA00023136"/>
    </source>
</evidence>
<keyword evidence="7" id="KW-0460">Magnesium</keyword>
<dbReference type="InterPro" id="IPR000715">
    <property type="entry name" value="Glycosyl_transferase_4"/>
</dbReference>
<feature type="transmembrane region" description="Helical" evidence="8">
    <location>
        <begin position="518"/>
        <end position="540"/>
    </location>
</feature>
<keyword evidence="7" id="KW-0479">Metal-binding</keyword>